<dbReference type="KEGG" id="dmp:FAK_31170"/>
<evidence type="ECO:0000256" key="7">
    <source>
        <dbReference type="ARBA" id="ARBA00023004"/>
    </source>
</evidence>
<dbReference type="SFLD" id="SFLDG01099">
    <property type="entry name" value="Uncharacterised_Radical_SAM_Su"/>
    <property type="match status" value="1"/>
</dbReference>
<dbReference type="PIRSF" id="PIRSF004869">
    <property type="entry name" value="PflX_prd"/>
    <property type="match status" value="1"/>
</dbReference>
<keyword evidence="12" id="KW-1185">Reference proteome</keyword>
<keyword evidence="5 9" id="KW-0479">Metal-binding</keyword>
<gene>
    <name evidence="11" type="ORF">FAK_31170</name>
</gene>
<dbReference type="PANTHER" id="PTHR43075">
    <property type="entry name" value="FORMATE LYASE ACTIVATING ENZYME, PUTATIVE (AFU_ORTHOLOGUE AFUA_2G15630)-RELATED"/>
    <property type="match status" value="1"/>
</dbReference>
<dbReference type="GO" id="GO:0051539">
    <property type="term" value="F:4 iron, 4 sulfur cluster binding"/>
    <property type="evidence" value="ECO:0007669"/>
    <property type="project" value="UniProtKB-KW"/>
</dbReference>
<organism evidence="11 12">
    <name type="scientific">Desulfoferula mesophila</name>
    <dbReference type="NCBI Taxonomy" id="3058419"/>
    <lineage>
        <taxon>Bacteria</taxon>
        <taxon>Pseudomonadati</taxon>
        <taxon>Thermodesulfobacteriota</taxon>
        <taxon>Desulfarculia</taxon>
        <taxon>Desulfarculales</taxon>
        <taxon>Desulfarculaceae</taxon>
        <taxon>Desulfoferula</taxon>
    </lineage>
</organism>
<feature type="binding site" evidence="9">
    <location>
        <position position="88"/>
    </location>
    <ligand>
        <name>[4Fe-4S] cluster</name>
        <dbReference type="ChEBI" id="CHEBI:49883"/>
        <note>4Fe-4S-S-AdoMet</note>
    </ligand>
</feature>
<dbReference type="GO" id="GO:0046872">
    <property type="term" value="F:metal ion binding"/>
    <property type="evidence" value="ECO:0007669"/>
    <property type="project" value="UniProtKB-KW"/>
</dbReference>
<feature type="binding site" evidence="9">
    <location>
        <position position="81"/>
    </location>
    <ligand>
        <name>[4Fe-4S] cluster</name>
        <dbReference type="ChEBI" id="CHEBI:49883"/>
        <note>4Fe-4S-S-AdoMet</note>
    </ligand>
</feature>
<protein>
    <submittedName>
        <fullName evidence="11">Radical SAM protein</fullName>
    </submittedName>
</protein>
<evidence type="ECO:0000313" key="12">
    <source>
        <dbReference type="Proteomes" id="UP001366166"/>
    </source>
</evidence>
<dbReference type="Gene3D" id="3.20.20.70">
    <property type="entry name" value="Aldolase class I"/>
    <property type="match status" value="1"/>
</dbReference>
<evidence type="ECO:0000256" key="8">
    <source>
        <dbReference type="ARBA" id="ARBA00023014"/>
    </source>
</evidence>
<comment type="similarity">
    <text evidence="1">Belongs to the organic radical-activating enzymes family.</text>
</comment>
<keyword evidence="6" id="KW-0560">Oxidoreductase</keyword>
<evidence type="ECO:0000256" key="3">
    <source>
        <dbReference type="ARBA" id="ARBA00022485"/>
    </source>
</evidence>
<dbReference type="InterPro" id="IPR016431">
    <property type="entry name" value="Pyrv-formate_lyase-activ_prd"/>
</dbReference>
<dbReference type="SUPFAM" id="SSF102114">
    <property type="entry name" value="Radical SAM enzymes"/>
    <property type="match status" value="1"/>
</dbReference>
<keyword evidence="7 9" id="KW-0408">Iron</keyword>
<dbReference type="Proteomes" id="UP001366166">
    <property type="component" value="Chromosome"/>
</dbReference>
<dbReference type="Pfam" id="PF04055">
    <property type="entry name" value="Radical_SAM"/>
    <property type="match status" value="1"/>
</dbReference>
<dbReference type="GO" id="GO:0016491">
    <property type="term" value="F:oxidoreductase activity"/>
    <property type="evidence" value="ECO:0007669"/>
    <property type="project" value="UniProtKB-KW"/>
</dbReference>
<evidence type="ECO:0000256" key="6">
    <source>
        <dbReference type="ARBA" id="ARBA00023002"/>
    </source>
</evidence>
<name>A0AAU9EFX0_9BACT</name>
<reference evidence="12" key="1">
    <citation type="journal article" date="2023" name="Arch. Microbiol.">
        <title>Desulfoferula mesophilus gen. nov. sp. nov., a mesophilic sulfate-reducing bacterium isolated from a brackish lake sediment.</title>
        <authorList>
            <person name="Watanabe T."/>
            <person name="Yabe T."/>
            <person name="Tsuji J.M."/>
            <person name="Fukui M."/>
        </authorList>
    </citation>
    <scope>NUCLEOTIDE SEQUENCE [LARGE SCALE GENOMIC DNA]</scope>
    <source>
        <strain evidence="12">12FAK</strain>
    </source>
</reference>
<evidence type="ECO:0000256" key="1">
    <source>
        <dbReference type="ARBA" id="ARBA00009777"/>
    </source>
</evidence>
<evidence type="ECO:0000256" key="5">
    <source>
        <dbReference type="ARBA" id="ARBA00022723"/>
    </source>
</evidence>
<dbReference type="CDD" id="cd01335">
    <property type="entry name" value="Radical_SAM"/>
    <property type="match status" value="1"/>
</dbReference>
<dbReference type="AlphaFoldDB" id="A0AAU9EFX0"/>
<dbReference type="RefSeq" id="WP_338601328.1">
    <property type="nucleotide sequence ID" value="NZ_AP028679.1"/>
</dbReference>
<dbReference type="InterPro" id="IPR001989">
    <property type="entry name" value="Radical_activat_CS"/>
</dbReference>
<comment type="cofactor">
    <cofactor evidence="9">
        <name>[4Fe-4S] cluster</name>
        <dbReference type="ChEBI" id="CHEBI:49883"/>
    </cofactor>
    <text evidence="9">Binds 1 [4Fe-4S] cluster. The cluster is coordinated with 3 cysteines and an exchangeable S-adenosyl-L-methionine.</text>
</comment>
<proteinExistence type="inferred from homology"/>
<sequence length="315" mass="34051">MSAELFPPPGEYERVAARLEKSLRSCVLCPRRCRVDRLAGELGFCRAAAQTAAVNTSQLHFGEEPPISGTKGSGTVFFAGCTLACRFCQNWQISQAGGGEETSPQDLAGVFLGLEMAGAHNINLVTPTPHLVVILKALAIARGYGLALPVVYNTSGYESAAVLRQMEGLIDIYLPDLKYADEAVAERLSQAANYVAGAQSALAEMHRQVGNLKLEDDGIAYRGVMVRHLVLPNGLSGSPQVLARIAEICGPGAWVSLMSQYFPTYKAAETPGMERRIKQAEYQEATEAMQRLGLSRGYVQGLASATEKMVPRWRE</sequence>
<dbReference type="InterPro" id="IPR040085">
    <property type="entry name" value="MJ0674-like"/>
</dbReference>
<evidence type="ECO:0000313" key="11">
    <source>
        <dbReference type="EMBL" id="BEQ16051.1"/>
    </source>
</evidence>
<dbReference type="PANTHER" id="PTHR43075:SF1">
    <property type="entry name" value="FORMATE LYASE ACTIVATING ENZYME, PUTATIVE (AFU_ORTHOLOGUE AFUA_2G15630)-RELATED"/>
    <property type="match status" value="1"/>
</dbReference>
<feature type="binding site" evidence="9">
    <location>
        <position position="85"/>
    </location>
    <ligand>
        <name>[4Fe-4S] cluster</name>
        <dbReference type="ChEBI" id="CHEBI:49883"/>
        <note>4Fe-4S-S-AdoMet</note>
    </ligand>
</feature>
<dbReference type="InterPro" id="IPR013785">
    <property type="entry name" value="Aldolase_TIM"/>
</dbReference>
<evidence type="ECO:0000256" key="4">
    <source>
        <dbReference type="ARBA" id="ARBA00022691"/>
    </source>
</evidence>
<accession>A0AAU9EFX0</accession>
<dbReference type="EMBL" id="AP028679">
    <property type="protein sequence ID" value="BEQ16051.1"/>
    <property type="molecule type" value="Genomic_DNA"/>
</dbReference>
<dbReference type="InterPro" id="IPR058240">
    <property type="entry name" value="rSAM_sf"/>
</dbReference>
<comment type="subunit">
    <text evidence="2">Monomer.</text>
</comment>
<evidence type="ECO:0000259" key="10">
    <source>
        <dbReference type="Pfam" id="PF04055"/>
    </source>
</evidence>
<evidence type="ECO:0000256" key="9">
    <source>
        <dbReference type="PIRSR" id="PIRSR004869-50"/>
    </source>
</evidence>
<evidence type="ECO:0000256" key="2">
    <source>
        <dbReference type="ARBA" id="ARBA00011245"/>
    </source>
</evidence>
<dbReference type="InterPro" id="IPR007197">
    <property type="entry name" value="rSAM"/>
</dbReference>
<keyword evidence="3" id="KW-0004">4Fe-4S</keyword>
<feature type="domain" description="Radical SAM core" evidence="10">
    <location>
        <begin position="76"/>
        <end position="189"/>
    </location>
</feature>
<keyword evidence="8 9" id="KW-0411">Iron-sulfur</keyword>
<dbReference type="SFLD" id="SFLDS00029">
    <property type="entry name" value="Radical_SAM"/>
    <property type="match status" value="1"/>
</dbReference>
<dbReference type="PROSITE" id="PS01087">
    <property type="entry name" value="RADICAL_ACTIVATING"/>
    <property type="match status" value="1"/>
</dbReference>
<keyword evidence="4 9" id="KW-0949">S-adenosyl-L-methionine</keyword>